<keyword evidence="3" id="KW-1185">Reference proteome</keyword>
<dbReference type="Proteomes" id="UP000317938">
    <property type="component" value="Unassembled WGS sequence"/>
</dbReference>
<evidence type="ECO:0000313" key="2">
    <source>
        <dbReference type="EMBL" id="TVU80785.1"/>
    </source>
</evidence>
<proteinExistence type="predicted"/>
<reference evidence="2 3" key="1">
    <citation type="submission" date="2019-07" db="EMBL/GenBank/DDBJ databases">
        <title>Diversity of Bacteria from Kongsfjorden, Arctic.</title>
        <authorList>
            <person name="Yu Y."/>
        </authorList>
    </citation>
    <scope>NUCLEOTIDE SEQUENCE [LARGE SCALE GENOMIC DNA]</scope>
    <source>
        <strain evidence="2 3">SM1927</strain>
    </source>
</reference>
<keyword evidence="1" id="KW-0812">Transmembrane</keyword>
<organism evidence="2 3">
    <name type="scientific">Pseudoalteromonas neustonica</name>
    <dbReference type="NCBI Taxonomy" id="1840331"/>
    <lineage>
        <taxon>Bacteria</taxon>
        <taxon>Pseudomonadati</taxon>
        <taxon>Pseudomonadota</taxon>
        <taxon>Gammaproteobacteria</taxon>
        <taxon>Alteromonadales</taxon>
        <taxon>Pseudoalteromonadaceae</taxon>
        <taxon>Pseudoalteromonas</taxon>
    </lineage>
</organism>
<evidence type="ECO:0000256" key="1">
    <source>
        <dbReference type="SAM" id="Phobius"/>
    </source>
</evidence>
<name>A0ABY3FA68_9GAMM</name>
<comment type="caution">
    <text evidence="2">The sequence shown here is derived from an EMBL/GenBank/DDBJ whole genome shotgun (WGS) entry which is preliminary data.</text>
</comment>
<keyword evidence="1" id="KW-0472">Membrane</keyword>
<feature type="transmembrane region" description="Helical" evidence="1">
    <location>
        <begin position="65"/>
        <end position="83"/>
    </location>
</feature>
<protein>
    <submittedName>
        <fullName evidence="2">Uncharacterized protein</fullName>
    </submittedName>
</protein>
<feature type="transmembrane region" description="Helical" evidence="1">
    <location>
        <begin position="7"/>
        <end position="27"/>
    </location>
</feature>
<dbReference type="RefSeq" id="WP_145241257.1">
    <property type="nucleotide sequence ID" value="NZ_VNFF01000021.1"/>
</dbReference>
<sequence>MNYKARLILGIAVGLSIYFTFLASRQIDLATEAVNILYSCENSEIQSCISLPEYSRLTSRWDGNVKIYLLLSLLLSLVCGYFSHKFKKQ</sequence>
<gene>
    <name evidence="2" type="ORF">FQP85_18190</name>
</gene>
<evidence type="ECO:0000313" key="3">
    <source>
        <dbReference type="Proteomes" id="UP000317938"/>
    </source>
</evidence>
<dbReference type="EMBL" id="VNFF01000021">
    <property type="protein sequence ID" value="TVU80785.1"/>
    <property type="molecule type" value="Genomic_DNA"/>
</dbReference>
<accession>A0ABY3FA68</accession>
<keyword evidence="1" id="KW-1133">Transmembrane helix</keyword>